<organism evidence="1 2">
    <name type="scientific">Gonapodya prolifera (strain JEL478)</name>
    <name type="common">Monoblepharis prolifera</name>
    <dbReference type="NCBI Taxonomy" id="1344416"/>
    <lineage>
        <taxon>Eukaryota</taxon>
        <taxon>Fungi</taxon>
        <taxon>Fungi incertae sedis</taxon>
        <taxon>Chytridiomycota</taxon>
        <taxon>Chytridiomycota incertae sedis</taxon>
        <taxon>Monoblepharidomycetes</taxon>
        <taxon>Monoblepharidales</taxon>
        <taxon>Gonapodyaceae</taxon>
        <taxon>Gonapodya</taxon>
    </lineage>
</organism>
<proteinExistence type="predicted"/>
<evidence type="ECO:0008006" key="3">
    <source>
        <dbReference type="Google" id="ProtNLM"/>
    </source>
</evidence>
<gene>
    <name evidence="1" type="ORF">M427DRAFT_52486</name>
</gene>
<evidence type="ECO:0000313" key="1">
    <source>
        <dbReference type="EMBL" id="KXS20243.1"/>
    </source>
</evidence>
<reference evidence="1 2" key="1">
    <citation type="journal article" date="2015" name="Genome Biol. Evol.">
        <title>Phylogenomic analyses indicate that early fungi evolved digesting cell walls of algal ancestors of land plants.</title>
        <authorList>
            <person name="Chang Y."/>
            <person name="Wang S."/>
            <person name="Sekimoto S."/>
            <person name="Aerts A.L."/>
            <person name="Choi C."/>
            <person name="Clum A."/>
            <person name="LaButti K.M."/>
            <person name="Lindquist E.A."/>
            <person name="Yee Ngan C."/>
            <person name="Ohm R.A."/>
            <person name="Salamov A.A."/>
            <person name="Grigoriev I.V."/>
            <person name="Spatafora J.W."/>
            <person name="Berbee M.L."/>
        </authorList>
    </citation>
    <scope>NUCLEOTIDE SEQUENCE [LARGE SCALE GENOMIC DNA]</scope>
    <source>
        <strain evidence="1 2">JEL478</strain>
    </source>
</reference>
<dbReference type="AlphaFoldDB" id="A0A139AUJ0"/>
<protein>
    <recommendedName>
        <fullName evidence="3">F-box domain-containing protein</fullName>
    </recommendedName>
</protein>
<dbReference type="Proteomes" id="UP000070544">
    <property type="component" value="Unassembled WGS sequence"/>
</dbReference>
<sequence>MAKKTKAKHAPVEADLPAKRNWGSLLPAEIWKLACRFLRAEDLAELALVNRALNNHATEALRCDIDVDLDAWGDKILECWENLRPEIRGIVKAHRLRLHALQSPENVDRLNRLIRTIANHVRVLDVVDPPLSVLSVVAEQHWPLLRKIDFGDPTFWDAEYTAEQVPMNVIIHNSPNLQELFVGAATIAIIVPQVVNADFATVESTAVVPWSSLQSFSFTCRDALPPAIIPLTVTTPNNP</sequence>
<dbReference type="EMBL" id="KQ965736">
    <property type="protein sequence ID" value="KXS20243.1"/>
    <property type="molecule type" value="Genomic_DNA"/>
</dbReference>
<name>A0A139AUJ0_GONPJ</name>
<evidence type="ECO:0000313" key="2">
    <source>
        <dbReference type="Proteomes" id="UP000070544"/>
    </source>
</evidence>
<keyword evidence="2" id="KW-1185">Reference proteome</keyword>
<accession>A0A139AUJ0</accession>